<keyword evidence="2" id="KW-0378">Hydrolase</keyword>
<organism evidence="3 4">
    <name type="scientific">Peribacillus saganii</name>
    <dbReference type="NCBI Taxonomy" id="2303992"/>
    <lineage>
        <taxon>Bacteria</taxon>
        <taxon>Bacillati</taxon>
        <taxon>Bacillota</taxon>
        <taxon>Bacilli</taxon>
        <taxon>Bacillales</taxon>
        <taxon>Bacillaceae</taxon>
        <taxon>Peribacillus</taxon>
    </lineage>
</organism>
<dbReference type="RefSeq" id="WP_117325993.1">
    <property type="nucleotide sequence ID" value="NZ_QVTE01000016.1"/>
</dbReference>
<dbReference type="PIRSF" id="PIRSF003230">
    <property type="entry name" value="YbgC"/>
    <property type="match status" value="1"/>
</dbReference>
<dbReference type="OrthoDB" id="9800856at2"/>
<dbReference type="EMBL" id="QVTE01000016">
    <property type="protein sequence ID" value="RFU70411.1"/>
    <property type="molecule type" value="Genomic_DNA"/>
</dbReference>
<dbReference type="PANTHER" id="PTHR31793">
    <property type="entry name" value="4-HYDROXYBENZOYL-COA THIOESTERASE FAMILY MEMBER"/>
    <property type="match status" value="1"/>
</dbReference>
<dbReference type="Gene3D" id="3.10.129.10">
    <property type="entry name" value="Hotdog Thioesterase"/>
    <property type="match status" value="1"/>
</dbReference>
<proteinExistence type="inferred from homology"/>
<name>A0A372LQC6_9BACI</name>
<dbReference type="FunFam" id="3.10.129.10:FF:000026">
    <property type="entry name" value="Possible 4-hydroxybenzoyl-CoA thioesterase"/>
    <property type="match status" value="1"/>
</dbReference>
<comment type="caution">
    <text evidence="3">The sequence shown here is derived from an EMBL/GenBank/DDBJ whole genome shotgun (WGS) entry which is preliminary data.</text>
</comment>
<accession>A0A372LQC6</accession>
<dbReference type="CDD" id="cd00586">
    <property type="entry name" value="4HBT"/>
    <property type="match status" value="1"/>
</dbReference>
<keyword evidence="4" id="KW-1185">Reference proteome</keyword>
<evidence type="ECO:0000313" key="4">
    <source>
        <dbReference type="Proteomes" id="UP000264541"/>
    </source>
</evidence>
<dbReference type="NCBIfam" id="TIGR00051">
    <property type="entry name" value="YbgC/FadM family acyl-CoA thioesterase"/>
    <property type="match status" value="1"/>
</dbReference>
<dbReference type="SUPFAM" id="SSF54637">
    <property type="entry name" value="Thioesterase/thiol ester dehydrase-isomerase"/>
    <property type="match status" value="1"/>
</dbReference>
<evidence type="ECO:0000313" key="3">
    <source>
        <dbReference type="EMBL" id="RFU70411.1"/>
    </source>
</evidence>
<reference evidence="3 4" key="1">
    <citation type="submission" date="2018-08" db="EMBL/GenBank/DDBJ databases">
        <title>Bacillus chawlae sp. nov., Bacillus glennii sp. nov., and Bacillus saganii sp. nov. Isolated from the Vehicle Assembly Building at Kennedy Space Center where the Viking Spacecraft were Assembled.</title>
        <authorList>
            <person name="Seuylemezian A."/>
            <person name="Vaishampayan P."/>
        </authorList>
    </citation>
    <scope>NUCLEOTIDE SEQUENCE [LARGE SCALE GENOMIC DNA]</scope>
    <source>
        <strain evidence="3 4">V47-23a</strain>
    </source>
</reference>
<evidence type="ECO:0000256" key="2">
    <source>
        <dbReference type="ARBA" id="ARBA00022801"/>
    </source>
</evidence>
<dbReference type="AlphaFoldDB" id="A0A372LQC6"/>
<comment type="similarity">
    <text evidence="1">Belongs to the 4-hydroxybenzoyl-CoA thioesterase family.</text>
</comment>
<dbReference type="PANTHER" id="PTHR31793:SF27">
    <property type="entry name" value="NOVEL THIOESTERASE SUPERFAMILY DOMAIN AND SAPOSIN A-TYPE DOMAIN CONTAINING PROTEIN (0610012H03RIK)"/>
    <property type="match status" value="1"/>
</dbReference>
<dbReference type="InterPro" id="IPR029069">
    <property type="entry name" value="HotDog_dom_sf"/>
</dbReference>
<gene>
    <name evidence="3" type="ORF">D0469_07430</name>
</gene>
<dbReference type="Proteomes" id="UP000264541">
    <property type="component" value="Unassembled WGS sequence"/>
</dbReference>
<dbReference type="Pfam" id="PF13279">
    <property type="entry name" value="4HBT_2"/>
    <property type="match status" value="1"/>
</dbReference>
<dbReference type="GO" id="GO:0047617">
    <property type="term" value="F:fatty acyl-CoA hydrolase activity"/>
    <property type="evidence" value="ECO:0007669"/>
    <property type="project" value="TreeGrafter"/>
</dbReference>
<sequence>MLISERKVEVRYAETDQMGVVYHANYLVWMELGRTQLIHDLGFNYASLEADGIISPVIDIQASYKKPVRYGEEALIKTWIEAYDGFRVTYGYEILTQAGELSVQGTSVHVCVKKDTFRPISFRRAYPDWHEAYEENKKLD</sequence>
<protein>
    <submittedName>
        <fullName evidence="3">Acyl-CoA thioesterase</fullName>
    </submittedName>
</protein>
<evidence type="ECO:0000256" key="1">
    <source>
        <dbReference type="ARBA" id="ARBA00005953"/>
    </source>
</evidence>
<dbReference type="InterPro" id="IPR006684">
    <property type="entry name" value="YbgC/YbaW"/>
</dbReference>
<dbReference type="InterPro" id="IPR050563">
    <property type="entry name" value="4-hydroxybenzoyl-CoA_TE"/>
</dbReference>